<feature type="transmembrane region" description="Helical" evidence="1">
    <location>
        <begin position="72"/>
        <end position="96"/>
    </location>
</feature>
<name>A0A9D1CLA4_9FIRM</name>
<keyword evidence="1" id="KW-1133">Transmembrane helix</keyword>
<comment type="caution">
    <text evidence="2">The sequence shown here is derived from an EMBL/GenBank/DDBJ whole genome shotgun (WGS) entry which is preliminary data.</text>
</comment>
<proteinExistence type="predicted"/>
<organism evidence="2 3">
    <name type="scientific">Candidatus Faecousia excrementigallinarum</name>
    <dbReference type="NCBI Taxonomy" id="2840806"/>
    <lineage>
        <taxon>Bacteria</taxon>
        <taxon>Bacillati</taxon>
        <taxon>Bacillota</taxon>
        <taxon>Clostridia</taxon>
        <taxon>Eubacteriales</taxon>
        <taxon>Oscillospiraceae</taxon>
        <taxon>Faecousia</taxon>
    </lineage>
</organism>
<feature type="transmembrane region" description="Helical" evidence="1">
    <location>
        <begin position="12"/>
        <end position="35"/>
    </location>
</feature>
<feature type="transmembrane region" description="Helical" evidence="1">
    <location>
        <begin position="187"/>
        <end position="206"/>
    </location>
</feature>
<keyword evidence="1" id="KW-0812">Transmembrane</keyword>
<keyword evidence="1" id="KW-0472">Membrane</keyword>
<dbReference type="Pfam" id="PF12679">
    <property type="entry name" value="ABC2_membrane_2"/>
    <property type="match status" value="1"/>
</dbReference>
<evidence type="ECO:0000313" key="2">
    <source>
        <dbReference type="EMBL" id="HIQ67551.1"/>
    </source>
</evidence>
<dbReference type="AlphaFoldDB" id="A0A9D1CLA4"/>
<accession>A0A9D1CLA4</accession>
<feature type="transmembrane region" description="Helical" evidence="1">
    <location>
        <begin position="234"/>
        <end position="257"/>
    </location>
</feature>
<dbReference type="EMBL" id="DVFK01000051">
    <property type="protein sequence ID" value="HIQ67551.1"/>
    <property type="molecule type" value="Genomic_DNA"/>
</dbReference>
<evidence type="ECO:0000256" key="1">
    <source>
        <dbReference type="SAM" id="Phobius"/>
    </source>
</evidence>
<evidence type="ECO:0000313" key="3">
    <source>
        <dbReference type="Proteomes" id="UP000886796"/>
    </source>
</evidence>
<feature type="transmembrane region" description="Helical" evidence="1">
    <location>
        <begin position="117"/>
        <end position="143"/>
    </location>
</feature>
<feature type="transmembrane region" description="Helical" evidence="1">
    <location>
        <begin position="163"/>
        <end position="182"/>
    </location>
</feature>
<protein>
    <submittedName>
        <fullName evidence="2">ABC transporter permease subunit</fullName>
    </submittedName>
</protein>
<dbReference type="GO" id="GO:0140359">
    <property type="term" value="F:ABC-type transporter activity"/>
    <property type="evidence" value="ECO:0007669"/>
    <property type="project" value="InterPro"/>
</dbReference>
<sequence>MNFPLYKKEMKGSWKLLVIFAGILAMYICVIVSMFDPELAQAMAQFQELMPQVMAAVGMTNPRDTLASFLSAYLYGMILLVFPMVYTIIRANGLVARYVEQGSMAQLLSAPVKRQRIVLTQLSSLFTGVVLLVAFCTALEYAAAQLMFPGELALSQLLSLNGGLLALHLFMAGFSFLCSCIFNESKYALGVSAGVLSVSYLLQMLANMGGRLENLKYATFFTLFRPAELLEGGAWGGVGVLLALALLCSLVSILVFCKKDMPV</sequence>
<gene>
    <name evidence="2" type="ORF">IAB74_03450</name>
</gene>
<dbReference type="Proteomes" id="UP000886796">
    <property type="component" value="Unassembled WGS sequence"/>
</dbReference>
<dbReference type="GO" id="GO:0005886">
    <property type="term" value="C:plasma membrane"/>
    <property type="evidence" value="ECO:0007669"/>
    <property type="project" value="UniProtKB-SubCell"/>
</dbReference>
<dbReference type="PANTHER" id="PTHR37305">
    <property type="entry name" value="INTEGRAL MEMBRANE PROTEIN-RELATED"/>
    <property type="match status" value="1"/>
</dbReference>
<reference evidence="2" key="1">
    <citation type="submission" date="2020-10" db="EMBL/GenBank/DDBJ databases">
        <authorList>
            <person name="Gilroy R."/>
        </authorList>
    </citation>
    <scope>NUCLEOTIDE SEQUENCE</scope>
    <source>
        <strain evidence="2">13361</strain>
    </source>
</reference>
<reference evidence="2" key="2">
    <citation type="journal article" date="2021" name="PeerJ">
        <title>Extensive microbial diversity within the chicken gut microbiome revealed by metagenomics and culture.</title>
        <authorList>
            <person name="Gilroy R."/>
            <person name="Ravi A."/>
            <person name="Getino M."/>
            <person name="Pursley I."/>
            <person name="Horton D.L."/>
            <person name="Alikhan N.F."/>
            <person name="Baker D."/>
            <person name="Gharbi K."/>
            <person name="Hall N."/>
            <person name="Watson M."/>
            <person name="Adriaenssens E.M."/>
            <person name="Foster-Nyarko E."/>
            <person name="Jarju S."/>
            <person name="Secka A."/>
            <person name="Antonio M."/>
            <person name="Oren A."/>
            <person name="Chaudhuri R.R."/>
            <person name="La Ragione R."/>
            <person name="Hildebrand F."/>
            <person name="Pallen M.J."/>
        </authorList>
    </citation>
    <scope>NUCLEOTIDE SEQUENCE</scope>
    <source>
        <strain evidence="2">13361</strain>
    </source>
</reference>
<dbReference type="PANTHER" id="PTHR37305:SF2">
    <property type="entry name" value="BACITRACIN TRANSPORT PERMEASE PROTEIN BCRB"/>
    <property type="match status" value="1"/>
</dbReference>